<dbReference type="FunFam" id="3.30.70.330:FF:000994">
    <property type="entry name" value="RNA-binding (RRM/RBD/RNP motifs) family protein"/>
    <property type="match status" value="1"/>
</dbReference>
<organism evidence="5 6">
    <name type="scientific">Arabidopsis suecica</name>
    <name type="common">Swedish thale-cress</name>
    <name type="synonym">Cardaminopsis suecica</name>
    <dbReference type="NCBI Taxonomy" id="45249"/>
    <lineage>
        <taxon>Eukaryota</taxon>
        <taxon>Viridiplantae</taxon>
        <taxon>Streptophyta</taxon>
        <taxon>Embryophyta</taxon>
        <taxon>Tracheophyta</taxon>
        <taxon>Spermatophyta</taxon>
        <taxon>Magnoliopsida</taxon>
        <taxon>eudicotyledons</taxon>
        <taxon>Gunneridae</taxon>
        <taxon>Pentapetalae</taxon>
        <taxon>rosids</taxon>
        <taxon>malvids</taxon>
        <taxon>Brassicales</taxon>
        <taxon>Brassicaceae</taxon>
        <taxon>Camelineae</taxon>
        <taxon>Arabidopsis</taxon>
    </lineage>
</organism>
<evidence type="ECO:0000313" key="5">
    <source>
        <dbReference type="EMBL" id="KAG7608598.1"/>
    </source>
</evidence>
<evidence type="ECO:0000259" key="4">
    <source>
        <dbReference type="PROSITE" id="PS50102"/>
    </source>
</evidence>
<dbReference type="PANTHER" id="PTHR48025">
    <property type="entry name" value="OS02G0815200 PROTEIN"/>
    <property type="match status" value="1"/>
</dbReference>
<dbReference type="CDD" id="cd12565">
    <property type="entry name" value="RRM1_MRD1"/>
    <property type="match status" value="1"/>
</dbReference>
<keyword evidence="1 2" id="KW-0694">RNA-binding</keyword>
<feature type="domain" description="RRM" evidence="4">
    <location>
        <begin position="236"/>
        <end position="314"/>
    </location>
</feature>
<dbReference type="Proteomes" id="UP000694251">
    <property type="component" value="Chromosome 5"/>
</dbReference>
<evidence type="ECO:0000256" key="1">
    <source>
        <dbReference type="ARBA" id="ARBA00022884"/>
    </source>
</evidence>
<name>A0A8T2D845_ARASU</name>
<feature type="domain" description="RRM" evidence="4">
    <location>
        <begin position="643"/>
        <end position="720"/>
    </location>
</feature>
<sequence length="763" mass="86279">MIRSNIIGLITRRSGKSLVMVKVKTVVVTELILRRGLVLRVGMTKSRIIVKNVPKYVTEDQLRGMFSEKGEITDVKLKRLSDGRSRQFAYIGFRSEQKAQDAITYFNKNFKHSHQISVLIADPPPRRTQGKVDAYAKGDKQIQKKDPEGDHDPQLQEFLHQEHKLKFWSNDMCIHPSNGADDPNKAKRSFLDSKKTRKSKVGDDVSDMEYLEVDKDDDGHAMEVEADGSDDVLDAGRLFVHGLPYSTTEEELMEHFSKFGDISEVHLVLDKDTRSCRGMAFVLYLIPESAKMAMDKLDKLPFQGRTLHILPAKTRAMSAKQVDNSYNLPKSFKKEREEQRKASEACGNTNAWNSFFMRPDTILENLVGSYGVTKSELLDRECEDPAVRLALGETRVIMETKEALAKAGVRVTSLEEFAARKGDVKNRSKHILLVKHLPFASTEKELAQMFRKFGSLDKIVLPPTKTMALVVFLEAAEARAAMNGLAYTRYKDAPLYLEWAPRDILEPKALADNKEKKSAVEENDARRVNLDQQVGIYSDITESNVLHVKNLSFKTTDEGLKKHLTGVVKQGKILSVKQIIRDWTRRRSSGYGFVEFDSVETATSVYRDLPGNVLDGHSLILNFSENKRSETVGEGSDKVTKLAKLHVKNVAFEATKKELRQLFSPFGQIKRVGLPLKNERKYAGYAFVEFGTMQEALNAKKALSNTHFYGRHLVLEWARDDESMEAIQKSCAAKYMGQENDNPKKRKSSTVVGSGRETSKKRL</sequence>
<feature type="domain" description="RRM" evidence="4">
    <location>
        <begin position="430"/>
        <end position="502"/>
    </location>
</feature>
<evidence type="ECO:0000313" key="6">
    <source>
        <dbReference type="Proteomes" id="UP000694251"/>
    </source>
</evidence>
<dbReference type="FunFam" id="3.30.70.330:FF:001750">
    <property type="match status" value="1"/>
</dbReference>
<dbReference type="AlphaFoldDB" id="A0A8T2D845"/>
<gene>
    <name evidence="5" type="ORF">ISN44_As05g008040</name>
</gene>
<dbReference type="GO" id="GO:0003723">
    <property type="term" value="F:RNA binding"/>
    <property type="evidence" value="ECO:0007669"/>
    <property type="project" value="UniProtKB-UniRule"/>
</dbReference>
<dbReference type="PROSITE" id="PS50102">
    <property type="entry name" value="RRM"/>
    <property type="match status" value="5"/>
</dbReference>
<dbReference type="Pfam" id="PF00076">
    <property type="entry name" value="RRM_1"/>
    <property type="match status" value="5"/>
</dbReference>
<evidence type="ECO:0000256" key="2">
    <source>
        <dbReference type="PROSITE-ProRule" id="PRU00176"/>
    </source>
</evidence>
<dbReference type="FunFam" id="3.30.70.330:FF:000442">
    <property type="entry name" value="Multiple RNA-binding domain-containing protein 1"/>
    <property type="match status" value="1"/>
</dbReference>
<comment type="caution">
    <text evidence="5">The sequence shown here is derived from an EMBL/GenBank/DDBJ whole genome shotgun (WGS) entry which is preliminary data.</text>
</comment>
<feature type="domain" description="RRM" evidence="4">
    <location>
        <begin position="46"/>
        <end position="123"/>
    </location>
</feature>
<protein>
    <submittedName>
        <fullName evidence="5">RNA recognition motif domain</fullName>
    </submittedName>
</protein>
<feature type="region of interest" description="Disordered" evidence="3">
    <location>
        <begin position="178"/>
        <end position="198"/>
    </location>
</feature>
<dbReference type="CDD" id="cd12317">
    <property type="entry name" value="RRM4_RBM19_RRM3_MRD1"/>
    <property type="match status" value="1"/>
</dbReference>
<dbReference type="CDD" id="cd12320">
    <property type="entry name" value="RRM6_RBM19_RRM5_MRD1"/>
    <property type="match status" value="1"/>
</dbReference>
<feature type="domain" description="RRM" evidence="4">
    <location>
        <begin position="544"/>
        <end position="626"/>
    </location>
</feature>
<accession>A0A8T2D845</accession>
<feature type="compositionally biased region" description="Basic and acidic residues" evidence="3">
    <location>
        <begin position="182"/>
        <end position="194"/>
    </location>
</feature>
<evidence type="ECO:0000256" key="3">
    <source>
        <dbReference type="SAM" id="MobiDB-lite"/>
    </source>
</evidence>
<feature type="region of interest" description="Disordered" evidence="3">
    <location>
        <begin position="735"/>
        <end position="763"/>
    </location>
</feature>
<keyword evidence="6" id="KW-1185">Reference proteome</keyword>
<dbReference type="InterPro" id="IPR050502">
    <property type="entry name" value="Euk_RNA-bind_prot"/>
</dbReference>
<dbReference type="EMBL" id="JAEFBJ010000005">
    <property type="protein sequence ID" value="KAG7608598.1"/>
    <property type="molecule type" value="Genomic_DNA"/>
</dbReference>
<dbReference type="OrthoDB" id="439639at2759"/>
<proteinExistence type="predicted"/>
<dbReference type="SMART" id="SM00360">
    <property type="entry name" value="RRM"/>
    <property type="match status" value="5"/>
</dbReference>
<dbReference type="PANTHER" id="PTHR48025:SF1">
    <property type="entry name" value="RRM DOMAIN-CONTAINING PROTEIN"/>
    <property type="match status" value="1"/>
</dbReference>
<dbReference type="InterPro" id="IPR000504">
    <property type="entry name" value="RRM_dom"/>
</dbReference>
<reference evidence="5 6" key="1">
    <citation type="submission" date="2020-12" db="EMBL/GenBank/DDBJ databases">
        <title>Concerted genomic and epigenomic changes stabilize Arabidopsis allopolyploids.</title>
        <authorList>
            <person name="Chen Z."/>
        </authorList>
    </citation>
    <scope>NUCLEOTIDE SEQUENCE [LARGE SCALE GENOMIC DNA]</scope>
    <source>
        <strain evidence="5">As9502</strain>
        <tissue evidence="5">Leaf</tissue>
    </source>
</reference>